<evidence type="ECO:0000313" key="2">
    <source>
        <dbReference type="Proteomes" id="UP000230607"/>
    </source>
</evidence>
<accession>A0A2H1FCS1</accession>
<dbReference type="Proteomes" id="UP000230607">
    <property type="component" value="Chromosome 1"/>
</dbReference>
<gene>
    <name evidence="1" type="ORF">NCS_10371</name>
</gene>
<dbReference type="AlphaFoldDB" id="A0A2H1FCS1"/>
<protein>
    <submittedName>
        <fullName evidence="1">Uncharacterized protein</fullName>
    </submittedName>
</protein>
<evidence type="ECO:0000313" key="1">
    <source>
        <dbReference type="EMBL" id="SMH70564.1"/>
    </source>
</evidence>
<dbReference type="RefSeq" id="WP_173848065.1">
    <property type="nucleotide sequence ID" value="NZ_LT841358.1"/>
</dbReference>
<keyword evidence="2" id="KW-1185">Reference proteome</keyword>
<sequence>MSLKSVIPKEINEHLRLYSKESWEVQFKEECGVCGNKIDEFGLCGCDIGGGD</sequence>
<reference evidence="2" key="1">
    <citation type="submission" date="2017-03" db="EMBL/GenBank/DDBJ databases">
        <authorList>
            <person name="Herbold C."/>
        </authorList>
    </citation>
    <scope>NUCLEOTIDE SEQUENCE [LARGE SCALE GENOMIC DNA]</scope>
</reference>
<proteinExistence type="predicted"/>
<organism evidence="1 2">
    <name type="scientific">Candidatus Nitrosotalea okcheonensis</name>
    <dbReference type="NCBI Taxonomy" id="1903276"/>
    <lineage>
        <taxon>Archaea</taxon>
        <taxon>Nitrososphaerota</taxon>
        <taxon>Nitrososphaeria</taxon>
        <taxon>Nitrosotaleales</taxon>
        <taxon>Nitrosotaleaceae</taxon>
        <taxon>Nitrosotalea</taxon>
    </lineage>
</organism>
<name>A0A2H1FCS1_9ARCH</name>
<dbReference type="EMBL" id="LT841358">
    <property type="protein sequence ID" value="SMH70564.1"/>
    <property type="molecule type" value="Genomic_DNA"/>
</dbReference>
<dbReference type="OrthoDB" id="8919at2157"/>